<evidence type="ECO:0000256" key="2">
    <source>
        <dbReference type="SAM" id="MobiDB-lite"/>
    </source>
</evidence>
<evidence type="ECO:0000313" key="5">
    <source>
        <dbReference type="Proteomes" id="UP000015453"/>
    </source>
</evidence>
<dbReference type="GO" id="GO:0003723">
    <property type="term" value="F:RNA binding"/>
    <property type="evidence" value="ECO:0007669"/>
    <property type="project" value="UniProtKB-UniRule"/>
</dbReference>
<dbReference type="CDD" id="cd00590">
    <property type="entry name" value="RRM_SF"/>
    <property type="match status" value="1"/>
</dbReference>
<feature type="region of interest" description="Disordered" evidence="2">
    <location>
        <begin position="126"/>
        <end position="173"/>
    </location>
</feature>
<sequence>MSLYIGQLSPEANADDIERVFGKFGKCTIKMKDRYGFVVYGNPSNAERALRTLRGTSICGHVITLSWSNQQPHGLKGVGRGGKLYDPPHRRYIVANERRVAPYHRQGYGRGFRKTDDEFRRQISSNFVRTPAGHDQDDSNAPRLRERNRSRGNEDSAVKIVGADKLEDGDRWEDKAEDDLSIENYLESGIEFDRYEPYSSDGKK</sequence>
<dbReference type="Gene3D" id="3.30.70.330">
    <property type="match status" value="1"/>
</dbReference>
<dbReference type="PANTHER" id="PTHR48038">
    <property type="entry name" value="RIBONUCLEOPROTEIN RB97D"/>
    <property type="match status" value="1"/>
</dbReference>
<evidence type="ECO:0000313" key="4">
    <source>
        <dbReference type="EMBL" id="EPS60243.1"/>
    </source>
</evidence>
<reference evidence="4 5" key="1">
    <citation type="journal article" date="2013" name="BMC Genomics">
        <title>The miniature genome of a carnivorous plant Genlisea aurea contains a low number of genes and short non-coding sequences.</title>
        <authorList>
            <person name="Leushkin E.V."/>
            <person name="Sutormin R.A."/>
            <person name="Nabieva E.R."/>
            <person name="Penin A.A."/>
            <person name="Kondrashov A.S."/>
            <person name="Logacheva M.D."/>
        </authorList>
    </citation>
    <scope>NUCLEOTIDE SEQUENCE [LARGE SCALE GENOMIC DNA]</scope>
</reference>
<name>S8DBW5_9LAMI</name>
<accession>S8DBW5</accession>
<dbReference type="EMBL" id="AUSU01007710">
    <property type="protein sequence ID" value="EPS60243.1"/>
    <property type="molecule type" value="Genomic_DNA"/>
</dbReference>
<feature type="non-terminal residue" evidence="4">
    <location>
        <position position="204"/>
    </location>
</feature>
<dbReference type="InterPro" id="IPR012677">
    <property type="entry name" value="Nucleotide-bd_a/b_plait_sf"/>
</dbReference>
<dbReference type="OrthoDB" id="5970at2759"/>
<dbReference type="InterPro" id="IPR035979">
    <property type="entry name" value="RBD_domain_sf"/>
</dbReference>
<dbReference type="Pfam" id="PF00076">
    <property type="entry name" value="RRM_1"/>
    <property type="match status" value="1"/>
</dbReference>
<evidence type="ECO:0000256" key="1">
    <source>
        <dbReference type="PROSITE-ProRule" id="PRU00176"/>
    </source>
</evidence>
<dbReference type="InterPro" id="IPR000504">
    <property type="entry name" value="RRM_dom"/>
</dbReference>
<dbReference type="SUPFAM" id="SSF54928">
    <property type="entry name" value="RNA-binding domain, RBD"/>
    <property type="match status" value="1"/>
</dbReference>
<evidence type="ECO:0000259" key="3">
    <source>
        <dbReference type="PROSITE" id="PS50102"/>
    </source>
</evidence>
<dbReference type="Proteomes" id="UP000015453">
    <property type="component" value="Unassembled WGS sequence"/>
</dbReference>
<gene>
    <name evidence="4" type="ORF">M569_14560</name>
</gene>
<dbReference type="PROSITE" id="PS50102">
    <property type="entry name" value="RRM"/>
    <property type="match status" value="1"/>
</dbReference>
<comment type="caution">
    <text evidence="4">The sequence shown here is derived from an EMBL/GenBank/DDBJ whole genome shotgun (WGS) entry which is preliminary data.</text>
</comment>
<dbReference type="SMART" id="SM00360">
    <property type="entry name" value="RRM"/>
    <property type="match status" value="1"/>
</dbReference>
<dbReference type="AlphaFoldDB" id="S8DBW5"/>
<feature type="domain" description="RRM" evidence="3">
    <location>
        <begin position="1"/>
        <end position="70"/>
    </location>
</feature>
<protein>
    <recommendedName>
        <fullName evidence="3">RRM domain-containing protein</fullName>
    </recommendedName>
</protein>
<keyword evidence="5" id="KW-1185">Reference proteome</keyword>
<proteinExistence type="predicted"/>
<keyword evidence="1" id="KW-0694">RNA-binding</keyword>
<organism evidence="4 5">
    <name type="scientific">Genlisea aurea</name>
    <dbReference type="NCBI Taxonomy" id="192259"/>
    <lineage>
        <taxon>Eukaryota</taxon>
        <taxon>Viridiplantae</taxon>
        <taxon>Streptophyta</taxon>
        <taxon>Embryophyta</taxon>
        <taxon>Tracheophyta</taxon>
        <taxon>Spermatophyta</taxon>
        <taxon>Magnoliopsida</taxon>
        <taxon>eudicotyledons</taxon>
        <taxon>Gunneridae</taxon>
        <taxon>Pentapetalae</taxon>
        <taxon>asterids</taxon>
        <taxon>lamiids</taxon>
        <taxon>Lamiales</taxon>
        <taxon>Lentibulariaceae</taxon>
        <taxon>Genlisea</taxon>
    </lineage>
</organism>
<feature type="compositionally biased region" description="Basic and acidic residues" evidence="2">
    <location>
        <begin position="143"/>
        <end position="173"/>
    </location>
</feature>
<dbReference type="PANTHER" id="PTHR48038:SF2">
    <property type="entry name" value="OS02G0536400 PROTEIN"/>
    <property type="match status" value="1"/>
</dbReference>